<name>A0A0X1KTU7_9THEM</name>
<keyword evidence="1" id="KW-1133">Transmembrane helix</keyword>
<dbReference type="PATRIC" id="fig|1123384.7.peg.211"/>
<dbReference type="RefSeq" id="WP_031503274.1">
    <property type="nucleotide sequence ID" value="NC_022795.1"/>
</dbReference>
<dbReference type="KEGG" id="phy:AJ81_01065"/>
<evidence type="ECO:0000313" key="2">
    <source>
        <dbReference type="EMBL" id="AJC74626.1"/>
    </source>
</evidence>
<dbReference type="OrthoDB" id="47274at2"/>
<sequence length="107" mass="12310">MKFLLLIEWLAAFLLFFLMLKDDAMLAFCVLIFSLIYLFGLLESRKDPQRIHAHGMVGGIMFFVAAVLTFLNDLARFELKFNLSRTLLILLGLVGLIQARAVRKQFK</sequence>
<keyword evidence="1" id="KW-0472">Membrane</keyword>
<gene>
    <name evidence="2" type="ORF">AJ81_01065</name>
</gene>
<dbReference type="Proteomes" id="UP000077469">
    <property type="component" value="Chromosome"/>
</dbReference>
<proteinExistence type="predicted"/>
<accession>A0A0X1KTU7</accession>
<feature type="transmembrane region" description="Helical" evidence="1">
    <location>
        <begin position="51"/>
        <end position="71"/>
    </location>
</feature>
<feature type="transmembrane region" description="Helical" evidence="1">
    <location>
        <begin position="83"/>
        <end position="102"/>
    </location>
</feature>
<dbReference type="STRING" id="1123384.AJ81_01065"/>
<organism evidence="2 3">
    <name type="scientific">Pseudothermotoga hypogea DSM 11164 = NBRC 106472</name>
    <dbReference type="NCBI Taxonomy" id="1123384"/>
    <lineage>
        <taxon>Bacteria</taxon>
        <taxon>Thermotogati</taxon>
        <taxon>Thermotogota</taxon>
        <taxon>Thermotogae</taxon>
        <taxon>Thermotogales</taxon>
        <taxon>Thermotogaceae</taxon>
        <taxon>Pseudothermotoga</taxon>
    </lineage>
</organism>
<evidence type="ECO:0000313" key="3">
    <source>
        <dbReference type="Proteomes" id="UP000077469"/>
    </source>
</evidence>
<dbReference type="PaxDb" id="1123384-AJ81_01065"/>
<dbReference type="EMBL" id="CP007141">
    <property type="protein sequence ID" value="AJC74626.1"/>
    <property type="molecule type" value="Genomic_DNA"/>
</dbReference>
<reference evidence="2 3" key="1">
    <citation type="submission" date="2014-01" db="EMBL/GenBank/DDBJ databases">
        <title>Genome sequencing of Thermotog hypogea.</title>
        <authorList>
            <person name="Zhang X."/>
            <person name="Alvare G."/>
            <person name="Fristensky B."/>
            <person name="Chen L."/>
            <person name="Suen T."/>
            <person name="Chen Q."/>
            <person name="Ma K."/>
        </authorList>
    </citation>
    <scope>NUCLEOTIDE SEQUENCE [LARGE SCALE GENOMIC DNA]</scope>
    <source>
        <strain evidence="2 3">DSM 11164</strain>
    </source>
</reference>
<evidence type="ECO:0000256" key="1">
    <source>
        <dbReference type="SAM" id="Phobius"/>
    </source>
</evidence>
<protein>
    <submittedName>
        <fullName evidence="2">Uncharacterized protein</fullName>
    </submittedName>
</protein>
<keyword evidence="3" id="KW-1185">Reference proteome</keyword>
<keyword evidence="1" id="KW-0812">Transmembrane</keyword>
<feature type="transmembrane region" description="Helical" evidence="1">
    <location>
        <begin position="6"/>
        <end position="39"/>
    </location>
</feature>
<dbReference type="AlphaFoldDB" id="A0A0X1KTU7"/>